<keyword evidence="4" id="KW-1185">Reference proteome</keyword>
<dbReference type="PANTHER" id="PTHR37984">
    <property type="entry name" value="PROTEIN CBG26694"/>
    <property type="match status" value="1"/>
</dbReference>
<evidence type="ECO:0000256" key="1">
    <source>
        <dbReference type="ARBA" id="ARBA00012493"/>
    </source>
</evidence>
<dbReference type="PANTHER" id="PTHR37984:SF5">
    <property type="entry name" value="PROTEIN NYNRIN-LIKE"/>
    <property type="match status" value="1"/>
</dbReference>
<dbReference type="InterPro" id="IPR050951">
    <property type="entry name" value="Retrovirus_Pol_polyprotein"/>
</dbReference>
<evidence type="ECO:0000313" key="3">
    <source>
        <dbReference type="EMBL" id="KAL1141017.1"/>
    </source>
</evidence>
<dbReference type="Pfam" id="PF17921">
    <property type="entry name" value="Integrase_H2C2"/>
    <property type="match status" value="1"/>
</dbReference>
<feature type="domain" description="Integrase zinc-binding" evidence="2">
    <location>
        <begin position="23"/>
        <end position="77"/>
    </location>
</feature>
<name>A0ABD0YYK1_9HEMI</name>
<organism evidence="3 4">
    <name type="scientific">Ranatra chinensis</name>
    <dbReference type="NCBI Taxonomy" id="642074"/>
    <lineage>
        <taxon>Eukaryota</taxon>
        <taxon>Metazoa</taxon>
        <taxon>Ecdysozoa</taxon>
        <taxon>Arthropoda</taxon>
        <taxon>Hexapoda</taxon>
        <taxon>Insecta</taxon>
        <taxon>Pterygota</taxon>
        <taxon>Neoptera</taxon>
        <taxon>Paraneoptera</taxon>
        <taxon>Hemiptera</taxon>
        <taxon>Heteroptera</taxon>
        <taxon>Panheteroptera</taxon>
        <taxon>Nepomorpha</taxon>
        <taxon>Nepidae</taxon>
        <taxon>Ranatrinae</taxon>
        <taxon>Ranatra</taxon>
    </lineage>
</organism>
<evidence type="ECO:0000259" key="2">
    <source>
        <dbReference type="Pfam" id="PF17921"/>
    </source>
</evidence>
<dbReference type="InterPro" id="IPR041588">
    <property type="entry name" value="Integrase_H2C2"/>
</dbReference>
<protein>
    <recommendedName>
        <fullName evidence="1">RNA-directed DNA polymerase</fullName>
        <ecNumber evidence="1">2.7.7.49</ecNumber>
    </recommendedName>
</protein>
<proteinExistence type="predicted"/>
<evidence type="ECO:0000313" key="4">
    <source>
        <dbReference type="Proteomes" id="UP001558652"/>
    </source>
</evidence>
<sequence>MGLLATGSVLTGVTKRLTIIEGEEERRRLLKDYHVRKTNHRGVRETVSLLRRRYYWPKMTKMVGEGLAHCEVCARAKYFRTPQETPQMVTPTPEKPLDVVETDLVFLDGAIRQKLIDRLTRFTYNYPLQAKTGKRDPFGEKRGVYDYKSLLVRLRKIYSRIKATDPPSDTSSSPDTMD</sequence>
<accession>A0ABD0YYK1</accession>
<dbReference type="EMBL" id="JBFDAA010000001">
    <property type="protein sequence ID" value="KAL1141017.1"/>
    <property type="molecule type" value="Genomic_DNA"/>
</dbReference>
<gene>
    <name evidence="3" type="ORF">AAG570_000943</name>
</gene>
<dbReference type="Gene3D" id="1.10.340.70">
    <property type="match status" value="1"/>
</dbReference>
<reference evidence="3 4" key="1">
    <citation type="submission" date="2024-07" db="EMBL/GenBank/DDBJ databases">
        <title>Chromosome-level genome assembly of the water stick insect Ranatra chinensis (Heteroptera: Nepidae).</title>
        <authorList>
            <person name="Liu X."/>
        </authorList>
    </citation>
    <scope>NUCLEOTIDE SEQUENCE [LARGE SCALE GENOMIC DNA]</scope>
    <source>
        <strain evidence="3">Cailab_2021Rc</strain>
        <tissue evidence="3">Muscle</tissue>
    </source>
</reference>
<dbReference type="Proteomes" id="UP001558652">
    <property type="component" value="Unassembled WGS sequence"/>
</dbReference>
<dbReference type="GO" id="GO:0003964">
    <property type="term" value="F:RNA-directed DNA polymerase activity"/>
    <property type="evidence" value="ECO:0007669"/>
    <property type="project" value="UniProtKB-EC"/>
</dbReference>
<dbReference type="AlphaFoldDB" id="A0ABD0YYK1"/>
<dbReference type="EC" id="2.7.7.49" evidence="1"/>
<comment type="caution">
    <text evidence="3">The sequence shown here is derived from an EMBL/GenBank/DDBJ whole genome shotgun (WGS) entry which is preliminary data.</text>
</comment>